<gene>
    <name evidence="3" type="ORF">THC_0797</name>
</gene>
<dbReference type="InterPro" id="IPR003776">
    <property type="entry name" value="YcaO-like_dom"/>
</dbReference>
<dbReference type="Proteomes" id="UP000068196">
    <property type="component" value="Chromosome"/>
</dbReference>
<reference evidence="3 4" key="1">
    <citation type="journal article" date="2016" name="Int. J. Syst. Evol. Microbiol.">
        <title>Caldimicrobium thiodismutans sp. nov., a sulfur-disproportionating bacterium isolated from a hot spring, and emended description of the genus Caldimicrobium.</title>
        <authorList>
            <person name="Kojima H."/>
            <person name="Umezawa K."/>
            <person name="Fukui M."/>
        </authorList>
    </citation>
    <scope>NUCLEOTIDE SEQUENCE [LARGE SCALE GENOMIC DNA]</scope>
    <source>
        <strain evidence="3 4">TF1</strain>
    </source>
</reference>
<dbReference type="PROSITE" id="PS50005">
    <property type="entry name" value="TPR"/>
    <property type="match status" value="2"/>
</dbReference>
<feature type="repeat" description="TPR" evidence="1">
    <location>
        <begin position="496"/>
        <end position="529"/>
    </location>
</feature>
<evidence type="ECO:0000313" key="3">
    <source>
        <dbReference type="EMBL" id="BAU23188.1"/>
    </source>
</evidence>
<dbReference type="InterPro" id="IPR019734">
    <property type="entry name" value="TPR_rpt"/>
</dbReference>
<feature type="domain" description="YcaO" evidence="2">
    <location>
        <begin position="78"/>
        <end position="395"/>
    </location>
</feature>
<keyword evidence="4" id="KW-1185">Reference proteome</keyword>
<dbReference type="Gene3D" id="3.30.40.250">
    <property type="match status" value="1"/>
</dbReference>
<dbReference type="RefSeq" id="WP_068513644.1">
    <property type="nucleotide sequence ID" value="NZ_AP014945.1"/>
</dbReference>
<sequence length="581" mass="66042">MQEKLKEKFFTPSRKVIADKALFPEETIKLVEERLKNCQMKIFKGLKRIDKGRLGIPVYLSLYDIQGTQITGNYKQMGKGASDILSQASALVELVERFSLFSFYRKTTERGILATFDELKEKAMPWEVFLQSVEDEEEPRVKDIALKFLKKIPFYFVPALEVRTKKVKYIPFHWFWLLYEYNGSAGGNTYPEASVQAICELIERHVNALSIRVNKPMPAIKRDSIQGGAGELLACFERLGIKTWIRDMTFGMPVPTIAVMAMDPSTYPERSEIVYAAGTGTSPERALIRALTEVAQLAGDFDTEGKYVESGLPKFDTLDSAEMVVSFDGEKALSDLPTLYAEEHVEEMTNLALAMKDKGFEVYLVDLEEEHLRLPAVYAIIPGILFRERTRIPYLYQMVRTLPIYLSPQENKTLLEEILKEVEDRYYIWAYYGNALKGLERLDEAIMAYEKALSLSPSEPDQIALYSHLADAYFRKGEWNQVVKVCEKALPLGEAPELYNLLGRALYKQSDYGNALQAFLKATELDPSSAIDYANAGYCLKAMNFIPPAEVFFRKALSLDPGLTMAQKGLEFCENLLHNKN</sequence>
<dbReference type="STRING" id="1653476.THC_0797"/>
<dbReference type="EMBL" id="AP014945">
    <property type="protein sequence ID" value="BAU23188.1"/>
    <property type="molecule type" value="Genomic_DNA"/>
</dbReference>
<dbReference type="InterPro" id="IPR011990">
    <property type="entry name" value="TPR-like_helical_dom_sf"/>
</dbReference>
<name>A0A0U5AMC8_9BACT</name>
<protein>
    <recommendedName>
        <fullName evidence="2">YcaO domain-containing protein</fullName>
    </recommendedName>
</protein>
<dbReference type="Gene3D" id="3.30.1330.230">
    <property type="match status" value="1"/>
</dbReference>
<accession>A0A0U5AMC8</accession>
<dbReference type="Pfam" id="PF02624">
    <property type="entry name" value="YcaO"/>
    <property type="match status" value="1"/>
</dbReference>
<dbReference type="OrthoDB" id="5380721at2"/>
<dbReference type="NCBIfam" id="TIGR00702">
    <property type="entry name" value="YcaO-type kinase domain"/>
    <property type="match status" value="1"/>
</dbReference>
<dbReference type="Pfam" id="PF12895">
    <property type="entry name" value="ANAPC3"/>
    <property type="match status" value="1"/>
</dbReference>
<dbReference type="Gene3D" id="1.25.40.10">
    <property type="entry name" value="Tetratricopeptide repeat domain"/>
    <property type="match status" value="2"/>
</dbReference>
<evidence type="ECO:0000259" key="2">
    <source>
        <dbReference type="PROSITE" id="PS51664"/>
    </source>
</evidence>
<dbReference type="KEGG" id="cthi:THC_0797"/>
<evidence type="ECO:0000256" key="1">
    <source>
        <dbReference type="PROSITE-ProRule" id="PRU00339"/>
    </source>
</evidence>
<dbReference type="PROSITE" id="PS51664">
    <property type="entry name" value="YCAO"/>
    <property type="match status" value="1"/>
</dbReference>
<dbReference type="Gene3D" id="3.30.160.660">
    <property type="match status" value="1"/>
</dbReference>
<evidence type="ECO:0000313" key="4">
    <source>
        <dbReference type="Proteomes" id="UP000068196"/>
    </source>
</evidence>
<keyword evidence="1" id="KW-0802">TPR repeat</keyword>
<dbReference type="PROSITE" id="PS50293">
    <property type="entry name" value="TPR_REGION"/>
    <property type="match status" value="1"/>
</dbReference>
<reference evidence="4" key="2">
    <citation type="journal article" date="2016" name="Int. J. Syst. Evol. Microbiol.">
        <title>Caldimicrobium thiodismutans sp. nov., a sulfur-disproportionating bacterium isolated from a hot spring.</title>
        <authorList>
            <person name="Kojima H."/>
            <person name="Umezawa K."/>
            <person name="Fukui M."/>
        </authorList>
    </citation>
    <scope>NUCLEOTIDE SEQUENCE [LARGE SCALE GENOMIC DNA]</scope>
    <source>
        <strain evidence="4">TF1</strain>
    </source>
</reference>
<dbReference type="SUPFAM" id="SSF48452">
    <property type="entry name" value="TPR-like"/>
    <property type="match status" value="1"/>
</dbReference>
<dbReference type="AlphaFoldDB" id="A0A0U5AMC8"/>
<organism evidence="3 4">
    <name type="scientific">Caldimicrobium thiodismutans</name>
    <dbReference type="NCBI Taxonomy" id="1653476"/>
    <lineage>
        <taxon>Bacteria</taxon>
        <taxon>Pseudomonadati</taxon>
        <taxon>Thermodesulfobacteriota</taxon>
        <taxon>Thermodesulfobacteria</taxon>
        <taxon>Thermodesulfobacteriales</taxon>
        <taxon>Thermodesulfobacteriaceae</taxon>
        <taxon>Caldimicrobium</taxon>
    </lineage>
</organism>
<dbReference type="PANTHER" id="PTHR37809">
    <property type="entry name" value="RIBOSOMAL PROTEIN S12 METHYLTHIOTRANSFERASE ACCESSORY FACTOR YCAO"/>
    <property type="match status" value="1"/>
</dbReference>
<proteinExistence type="predicted"/>
<feature type="repeat" description="TPR" evidence="1">
    <location>
        <begin position="426"/>
        <end position="459"/>
    </location>
</feature>
<dbReference type="SMART" id="SM00028">
    <property type="entry name" value="TPR"/>
    <property type="match status" value="4"/>
</dbReference>
<dbReference type="PANTHER" id="PTHR37809:SF1">
    <property type="entry name" value="RIBOSOMAL PROTEIN S12 METHYLTHIOTRANSFERASE ACCESSORY FACTOR YCAO"/>
    <property type="match status" value="1"/>
</dbReference>
<dbReference type="PATRIC" id="fig|1653476.3.peg.827"/>